<proteinExistence type="predicted"/>
<dbReference type="EMBL" id="REGN01000733">
    <property type="protein sequence ID" value="RNA39598.1"/>
    <property type="molecule type" value="Genomic_DNA"/>
</dbReference>
<gene>
    <name evidence="1" type="ORF">BpHYR1_051153</name>
</gene>
<evidence type="ECO:0000313" key="1">
    <source>
        <dbReference type="EMBL" id="RNA39598.1"/>
    </source>
</evidence>
<dbReference type="Proteomes" id="UP000276133">
    <property type="component" value="Unassembled WGS sequence"/>
</dbReference>
<reference evidence="1 2" key="1">
    <citation type="journal article" date="2018" name="Sci. Rep.">
        <title>Genomic signatures of local adaptation to the degree of environmental predictability in rotifers.</title>
        <authorList>
            <person name="Franch-Gras L."/>
            <person name="Hahn C."/>
            <person name="Garcia-Roger E.M."/>
            <person name="Carmona M.J."/>
            <person name="Serra M."/>
            <person name="Gomez A."/>
        </authorList>
    </citation>
    <scope>NUCLEOTIDE SEQUENCE [LARGE SCALE GENOMIC DNA]</scope>
    <source>
        <strain evidence="1">HYR1</strain>
    </source>
</reference>
<evidence type="ECO:0000313" key="2">
    <source>
        <dbReference type="Proteomes" id="UP000276133"/>
    </source>
</evidence>
<accession>A0A3M7SVI0</accession>
<dbReference type="AlphaFoldDB" id="A0A3M7SVI0"/>
<keyword evidence="2" id="KW-1185">Reference proteome</keyword>
<organism evidence="1 2">
    <name type="scientific">Brachionus plicatilis</name>
    <name type="common">Marine rotifer</name>
    <name type="synonym">Brachionus muelleri</name>
    <dbReference type="NCBI Taxonomy" id="10195"/>
    <lineage>
        <taxon>Eukaryota</taxon>
        <taxon>Metazoa</taxon>
        <taxon>Spiralia</taxon>
        <taxon>Gnathifera</taxon>
        <taxon>Rotifera</taxon>
        <taxon>Eurotatoria</taxon>
        <taxon>Monogononta</taxon>
        <taxon>Pseudotrocha</taxon>
        <taxon>Ploima</taxon>
        <taxon>Brachionidae</taxon>
        <taxon>Brachionus</taxon>
    </lineage>
</organism>
<protein>
    <submittedName>
        <fullName evidence="1">Uncharacterized protein</fullName>
    </submittedName>
</protein>
<sequence length="118" mass="13858">MKLDKRYLVGRKRSDTYVAKFAQFFNHNIKPNTILELLREQNMKKMSQTENKINVVVQPKQPKLTHFIVNDVGNNIDFGVVKFITIQKNLNNLRKLRNDSNSQNARASLYLYCKMLNV</sequence>
<comment type="caution">
    <text evidence="1">The sequence shown here is derived from an EMBL/GenBank/DDBJ whole genome shotgun (WGS) entry which is preliminary data.</text>
</comment>
<name>A0A3M7SVI0_BRAPC</name>